<dbReference type="InterPro" id="IPR036962">
    <property type="entry name" value="Glyco_hydro_3_N_sf"/>
</dbReference>
<keyword evidence="6" id="KW-0326">Glycosidase</keyword>
<dbReference type="PANTHER" id="PTHR30620">
    <property type="entry name" value="PERIPLASMIC BETA-GLUCOSIDASE-RELATED"/>
    <property type="match status" value="1"/>
</dbReference>
<name>A0A1A9IBA0_9BACT</name>
<dbReference type="EMBL" id="CP015772">
    <property type="protein sequence ID" value="ANH83844.1"/>
    <property type="molecule type" value="Genomic_DNA"/>
</dbReference>
<evidence type="ECO:0000256" key="5">
    <source>
        <dbReference type="ARBA" id="ARBA00022801"/>
    </source>
</evidence>
<dbReference type="Gene3D" id="3.40.50.1700">
    <property type="entry name" value="Glycoside hydrolase family 3 C-terminal domain"/>
    <property type="match status" value="1"/>
</dbReference>
<dbReference type="SUPFAM" id="SSF52279">
    <property type="entry name" value="Beta-D-glucan exohydrolase, C-terminal domain"/>
    <property type="match status" value="1"/>
</dbReference>
<dbReference type="PANTHER" id="PTHR30620:SF16">
    <property type="entry name" value="LYSOSOMAL BETA GLUCOSIDASE"/>
    <property type="match status" value="1"/>
</dbReference>
<evidence type="ECO:0000259" key="9">
    <source>
        <dbReference type="Pfam" id="PF01915"/>
    </source>
</evidence>
<dbReference type="Pfam" id="PF00933">
    <property type="entry name" value="Glyco_hydro_3"/>
    <property type="match status" value="1"/>
</dbReference>
<protein>
    <recommendedName>
        <fullName evidence="3">beta-glucosidase</fullName>
        <ecNumber evidence="3">3.2.1.21</ecNumber>
    </recommendedName>
</protein>
<dbReference type="Gene3D" id="3.20.20.300">
    <property type="entry name" value="Glycoside hydrolase, family 3, N-terminal domain"/>
    <property type="match status" value="1"/>
</dbReference>
<feature type="signal peptide" evidence="7">
    <location>
        <begin position="1"/>
        <end position="28"/>
    </location>
</feature>
<dbReference type="InterPro" id="IPR002772">
    <property type="entry name" value="Glyco_hydro_3_C"/>
</dbReference>
<comment type="catalytic activity">
    <reaction evidence="1">
        <text>Hydrolysis of terminal, non-reducing beta-D-glucosyl residues with release of beta-D-glucose.</text>
        <dbReference type="EC" id="3.2.1.21"/>
    </reaction>
</comment>
<dbReference type="OrthoDB" id="721009at2"/>
<dbReference type="KEGG" id="nia:A8C56_10475"/>
<dbReference type="RefSeq" id="WP_067761869.1">
    <property type="nucleotide sequence ID" value="NZ_CP015772.1"/>
</dbReference>
<evidence type="ECO:0000256" key="7">
    <source>
        <dbReference type="SAM" id="SignalP"/>
    </source>
</evidence>
<evidence type="ECO:0000259" key="8">
    <source>
        <dbReference type="Pfam" id="PF00933"/>
    </source>
</evidence>
<evidence type="ECO:0000256" key="1">
    <source>
        <dbReference type="ARBA" id="ARBA00000448"/>
    </source>
</evidence>
<dbReference type="Pfam" id="PF01915">
    <property type="entry name" value="Glyco_hydro_3_C"/>
    <property type="match status" value="1"/>
</dbReference>
<keyword evidence="4 7" id="KW-0732">Signal</keyword>
<dbReference type="InterPro" id="IPR001764">
    <property type="entry name" value="Glyco_hydro_3_N"/>
</dbReference>
<evidence type="ECO:0000256" key="2">
    <source>
        <dbReference type="ARBA" id="ARBA00005336"/>
    </source>
</evidence>
<dbReference type="GO" id="GO:0008422">
    <property type="term" value="F:beta-glucosidase activity"/>
    <property type="evidence" value="ECO:0007669"/>
    <property type="project" value="UniProtKB-EC"/>
</dbReference>
<dbReference type="PRINTS" id="PR00133">
    <property type="entry name" value="GLHYDRLASE3"/>
</dbReference>
<evidence type="ECO:0000256" key="3">
    <source>
        <dbReference type="ARBA" id="ARBA00012744"/>
    </source>
</evidence>
<organism evidence="10 11">
    <name type="scientific">Niabella ginsenosidivorans</name>
    <dbReference type="NCBI Taxonomy" id="1176587"/>
    <lineage>
        <taxon>Bacteria</taxon>
        <taxon>Pseudomonadati</taxon>
        <taxon>Bacteroidota</taxon>
        <taxon>Chitinophagia</taxon>
        <taxon>Chitinophagales</taxon>
        <taxon>Chitinophagaceae</taxon>
        <taxon>Niabella</taxon>
    </lineage>
</organism>
<dbReference type="InterPro" id="IPR051915">
    <property type="entry name" value="Cellulose_Degrad_GH3"/>
</dbReference>
<proteinExistence type="inferred from homology"/>
<gene>
    <name evidence="10" type="ORF">A8C56_10475</name>
</gene>
<accession>A0A1A9IBA0</accession>
<comment type="similarity">
    <text evidence="2">Belongs to the glycosyl hydrolase 3 family.</text>
</comment>
<dbReference type="AlphaFoldDB" id="A0A1A9IBA0"/>
<evidence type="ECO:0000256" key="6">
    <source>
        <dbReference type="ARBA" id="ARBA00023295"/>
    </source>
</evidence>
<evidence type="ECO:0000313" key="10">
    <source>
        <dbReference type="EMBL" id="ANH83844.1"/>
    </source>
</evidence>
<feature type="chain" id="PRO_5008390164" description="beta-glucosidase" evidence="7">
    <location>
        <begin position="29"/>
        <end position="783"/>
    </location>
</feature>
<dbReference type="SUPFAM" id="SSF51445">
    <property type="entry name" value="(Trans)glycosidases"/>
    <property type="match status" value="1"/>
</dbReference>
<keyword evidence="11" id="KW-1185">Reference proteome</keyword>
<evidence type="ECO:0000313" key="11">
    <source>
        <dbReference type="Proteomes" id="UP000077667"/>
    </source>
</evidence>
<dbReference type="STRING" id="1176587.A8C56_10475"/>
<sequence length="783" mass="85731">MCIYNHLIVSKRLLASLLLTGLLNTTLAQVSNTSDKVVYKTVANKTGPVLGYSPGSGVKILIIDGCFFKDLNKNGQLDKYEDWRLSADERATDLAGKMSVEQIAGLMLYSAHQAIPANPKGFGSGTYNGKPIDSSDASPDAISDQQKAFLKEDNLRHILVTRVKSPETAARWNNNVQAFVEGLGLGIPANNSSDPRNGVVANAEYNIGAGGTISMWPEPIGMAATFDPQLVEQFGHIAAQEYRALGIATALSPQIDLATEPRWSRFNGTFSENPRLSVDMARAYVDGFQTSAGTAEIKNGWGFHSVNAMVKHWPGGGPEEGGRDAHFAYGKFAVYPGNNFRMHLMPFIDGAFKLNGKTKSAAAVMPYYTISYNQDKKYGENVGNSYSKYIITDLLRNKYAYDGVVCTDWMITADEGKQPDVFLGKSWGVEKLSVAERHYKILMAGVDQFGGNNAAGPVLEAYQMGVKEHGEAFMRKRFEQSAVRLLRNIFNTGLFENPYVDPEASARIVGNAEFMKAGYGAQLKSIVLLKNKGQVLPLSKNKTVYIPKRIVPAGRDWFGTITPERVEYPVNLDILKKYFNITDDPAKADLAIVFVKGPNSGVGYDAKDRQNGGNGYVPVSLQYEKYKATAAREQSIAAGDPVVDPGITNRSYKNKTVTASNVTDLKSILDTKAAMKRKPVIVCMTLTNPAVVAEFEPQIDGLLVAFGVQDQAMADVLSGTAEPSGLLPLQLPADMQTVEMQKEDVPLDMKPYRDSEGHVYDFGYGMSWKGIISDSRTMKYKQR</sequence>
<reference evidence="10 11" key="1">
    <citation type="submission" date="2016-05" db="EMBL/GenBank/DDBJ databases">
        <title>Niabella ginsenosidivorans BS26 whole genome sequencing.</title>
        <authorList>
            <person name="Im W.T."/>
            <person name="Siddiqi M.Z."/>
        </authorList>
    </citation>
    <scope>NUCLEOTIDE SEQUENCE [LARGE SCALE GENOMIC DNA]</scope>
    <source>
        <strain evidence="10 11">BS26</strain>
    </source>
</reference>
<feature type="domain" description="Glycoside hydrolase family 3 C-terminal" evidence="9">
    <location>
        <begin position="526"/>
        <end position="768"/>
    </location>
</feature>
<keyword evidence="5" id="KW-0378">Hydrolase</keyword>
<dbReference type="Proteomes" id="UP000077667">
    <property type="component" value="Chromosome"/>
</dbReference>
<feature type="domain" description="Glycoside hydrolase family 3 N-terminal" evidence="8">
    <location>
        <begin position="141"/>
        <end position="447"/>
    </location>
</feature>
<dbReference type="EC" id="3.2.1.21" evidence="3"/>
<dbReference type="GO" id="GO:0009251">
    <property type="term" value="P:glucan catabolic process"/>
    <property type="evidence" value="ECO:0007669"/>
    <property type="project" value="TreeGrafter"/>
</dbReference>
<evidence type="ECO:0000256" key="4">
    <source>
        <dbReference type="ARBA" id="ARBA00022729"/>
    </source>
</evidence>
<dbReference type="InterPro" id="IPR036881">
    <property type="entry name" value="Glyco_hydro_3_C_sf"/>
</dbReference>
<dbReference type="InterPro" id="IPR017853">
    <property type="entry name" value="GH"/>
</dbReference>